<keyword evidence="1" id="KW-0812">Transmembrane</keyword>
<sequence length="39" mass="4186">MKSSRPLGSLSPYHRYRLALLVAIGLYAILAICAASVLP</sequence>
<organism evidence="2 3">
    <name type="scientific">Glycomyces harbinensis</name>
    <dbReference type="NCBI Taxonomy" id="58114"/>
    <lineage>
        <taxon>Bacteria</taxon>
        <taxon>Bacillati</taxon>
        <taxon>Actinomycetota</taxon>
        <taxon>Actinomycetes</taxon>
        <taxon>Glycomycetales</taxon>
        <taxon>Glycomycetaceae</taxon>
        <taxon>Glycomyces</taxon>
    </lineage>
</organism>
<keyword evidence="1" id="KW-0472">Membrane</keyword>
<protein>
    <submittedName>
        <fullName evidence="2">Uncharacterized protein</fullName>
    </submittedName>
</protein>
<evidence type="ECO:0000313" key="2">
    <source>
        <dbReference type="EMBL" id="SDD79735.1"/>
    </source>
</evidence>
<keyword evidence="1" id="KW-1133">Transmembrane helix</keyword>
<dbReference type="EMBL" id="FNAD01000007">
    <property type="protein sequence ID" value="SDD79735.1"/>
    <property type="molecule type" value="Genomic_DNA"/>
</dbReference>
<keyword evidence="3" id="KW-1185">Reference proteome</keyword>
<reference evidence="3" key="1">
    <citation type="submission" date="2016-10" db="EMBL/GenBank/DDBJ databases">
        <authorList>
            <person name="Varghese N."/>
            <person name="Submissions S."/>
        </authorList>
    </citation>
    <scope>NUCLEOTIDE SEQUENCE [LARGE SCALE GENOMIC DNA]</scope>
    <source>
        <strain evidence="3">CGMCC 4.3516</strain>
    </source>
</reference>
<accession>A0A1G6XQN3</accession>
<dbReference type="AlphaFoldDB" id="A0A1G6XQN3"/>
<name>A0A1G6XQN3_9ACTN</name>
<feature type="transmembrane region" description="Helical" evidence="1">
    <location>
        <begin position="20"/>
        <end position="38"/>
    </location>
</feature>
<evidence type="ECO:0000313" key="3">
    <source>
        <dbReference type="Proteomes" id="UP000198949"/>
    </source>
</evidence>
<gene>
    <name evidence="2" type="ORF">SAMN05216270_107264</name>
</gene>
<evidence type="ECO:0000256" key="1">
    <source>
        <dbReference type="SAM" id="Phobius"/>
    </source>
</evidence>
<proteinExistence type="predicted"/>
<dbReference type="Proteomes" id="UP000198949">
    <property type="component" value="Unassembled WGS sequence"/>
</dbReference>